<evidence type="ECO:0000256" key="1">
    <source>
        <dbReference type="SAM" id="MobiDB-lite"/>
    </source>
</evidence>
<dbReference type="EMBL" id="CAICTM010000040">
    <property type="protein sequence ID" value="CAB9498521.1"/>
    <property type="molecule type" value="Genomic_DNA"/>
</dbReference>
<feature type="region of interest" description="Disordered" evidence="1">
    <location>
        <begin position="138"/>
        <end position="178"/>
    </location>
</feature>
<feature type="compositionally biased region" description="Polar residues" evidence="1">
    <location>
        <begin position="156"/>
        <end position="172"/>
    </location>
</feature>
<name>A0A9N8H2M9_9STRA</name>
<keyword evidence="3" id="KW-1185">Reference proteome</keyword>
<protein>
    <recommendedName>
        <fullName evidence="4">Methyltransferase domain-containing protein</fullName>
    </recommendedName>
</protein>
<dbReference type="AlphaFoldDB" id="A0A9N8H2M9"/>
<dbReference type="Proteomes" id="UP001153069">
    <property type="component" value="Unassembled WGS sequence"/>
</dbReference>
<feature type="compositionally biased region" description="Polar residues" evidence="1">
    <location>
        <begin position="291"/>
        <end position="320"/>
    </location>
</feature>
<gene>
    <name evidence="2" type="ORF">SEMRO_40_G024500.1</name>
</gene>
<evidence type="ECO:0008006" key="4">
    <source>
        <dbReference type="Google" id="ProtNLM"/>
    </source>
</evidence>
<evidence type="ECO:0000313" key="3">
    <source>
        <dbReference type="Proteomes" id="UP001153069"/>
    </source>
</evidence>
<dbReference type="OrthoDB" id="7459479at2759"/>
<reference evidence="2" key="1">
    <citation type="submission" date="2020-06" db="EMBL/GenBank/DDBJ databases">
        <authorList>
            <consortium name="Plant Systems Biology data submission"/>
        </authorList>
    </citation>
    <scope>NUCLEOTIDE SEQUENCE</scope>
    <source>
        <strain evidence="2">D6</strain>
    </source>
</reference>
<dbReference type="PANTHER" id="PTHR36971:SF1">
    <property type="entry name" value="METHYLTRANSFERASE DOMAIN-CONTAINING PROTEIN"/>
    <property type="match status" value="1"/>
</dbReference>
<sequence length="419" mass="46359">MAETSTAVVGKDDDEDDAVDATTPTESVKGVIVRRSCLGKKLSFADLRTENGAIVKVAFRRSTGWQEDVSARPFPVKTSELPYGALVSMTLQKTSGNVIAWELLQDPKQTAEDKATSTGINYSTYLRERGNLFTNTTKGQYIHSGVEPPKKKRSRPTTTVTSTENDDLSSQPGGHGDKQAKVMRTRLFAQWLLDVFGKDLLAQGSGVLDVAGGKGQLSIELACQHIPCTVIDPLIRKKQSTTISSDSNNGFPVKRDAKRVRKAGGPMPRHLPAFFNQEEFVQQYGKRKKNQQIQPKSSSTTTNSQEVSTEPSHDINPQQLNDDDDDDDNYLIENCSCLVGLHPDQTTQDIVEMALRFQKPVAMVPCCVFPSFFPIRTLHNGTNVNTHEQFCEFLTQQDPSLQCATLPFQGRNVVLYRTS</sequence>
<feature type="region of interest" description="Disordered" evidence="1">
    <location>
        <begin position="1"/>
        <end position="22"/>
    </location>
</feature>
<dbReference type="PANTHER" id="PTHR36971">
    <property type="entry name" value="UNNAMED PRODUCT"/>
    <property type="match status" value="1"/>
</dbReference>
<proteinExistence type="predicted"/>
<organism evidence="2 3">
    <name type="scientific">Seminavis robusta</name>
    <dbReference type="NCBI Taxonomy" id="568900"/>
    <lineage>
        <taxon>Eukaryota</taxon>
        <taxon>Sar</taxon>
        <taxon>Stramenopiles</taxon>
        <taxon>Ochrophyta</taxon>
        <taxon>Bacillariophyta</taxon>
        <taxon>Bacillariophyceae</taxon>
        <taxon>Bacillariophycidae</taxon>
        <taxon>Naviculales</taxon>
        <taxon>Naviculaceae</taxon>
        <taxon>Seminavis</taxon>
    </lineage>
</organism>
<comment type="caution">
    <text evidence="2">The sequence shown here is derived from an EMBL/GenBank/DDBJ whole genome shotgun (WGS) entry which is preliminary data.</text>
</comment>
<evidence type="ECO:0000313" key="2">
    <source>
        <dbReference type="EMBL" id="CAB9498521.1"/>
    </source>
</evidence>
<feature type="region of interest" description="Disordered" evidence="1">
    <location>
        <begin position="285"/>
        <end position="326"/>
    </location>
</feature>
<accession>A0A9N8H2M9</accession>